<dbReference type="Gene3D" id="3.40.50.150">
    <property type="entry name" value="Vaccinia Virus protein VP39"/>
    <property type="match status" value="1"/>
</dbReference>
<feature type="domain" description="Methyltransferase" evidence="1">
    <location>
        <begin position="102"/>
        <end position="194"/>
    </location>
</feature>
<gene>
    <name evidence="2" type="ORF">GCM10010124_06150</name>
</gene>
<proteinExistence type="predicted"/>
<keyword evidence="3" id="KW-1185">Reference proteome</keyword>
<sequence>MITPEPLLSPALRDLAAGFLAHGARAVLPRLADLSTCTAAELDALPMLPFGSADFSRRLLRQQLDESTNDSSRRADLVAHQLARVFAEPSVALPRAVHHPMCGPGRYAAALATLGVRRYRGVDAAPAVVHHARRNCRRLAGYDFAVGEATAEGSLPPAGVFDTVLLSYDAANFLPPARRTRFTAALADRLPAGGQIIFDLRLREDGPAGFLDGRSVTRRAGGSLFGERDHLLLQEGVSRDGGAVLGHRFLAVRLQPPHRVSVFHSILWVPSLSEFTADLDAVGLTVTWVAQPFAGLSDPDLQAHLVVAVKNERGAP</sequence>
<reference evidence="2" key="1">
    <citation type="journal article" date="2014" name="Int. J. Syst. Evol. Microbiol.">
        <title>Complete genome sequence of Corynebacterium casei LMG S-19264T (=DSM 44701T), isolated from a smear-ripened cheese.</title>
        <authorList>
            <consortium name="US DOE Joint Genome Institute (JGI-PGF)"/>
            <person name="Walter F."/>
            <person name="Albersmeier A."/>
            <person name="Kalinowski J."/>
            <person name="Ruckert C."/>
        </authorList>
    </citation>
    <scope>NUCLEOTIDE SEQUENCE</scope>
    <source>
        <strain evidence="2">JCM 3091</strain>
    </source>
</reference>
<dbReference type="InterPro" id="IPR029063">
    <property type="entry name" value="SAM-dependent_MTases_sf"/>
</dbReference>
<dbReference type="EMBL" id="BMQC01000002">
    <property type="protein sequence ID" value="GGK16335.1"/>
    <property type="molecule type" value="Genomic_DNA"/>
</dbReference>
<evidence type="ECO:0000313" key="2">
    <source>
        <dbReference type="EMBL" id="GGK16335.1"/>
    </source>
</evidence>
<accession>A0A8J3BEY1</accession>
<comment type="caution">
    <text evidence="2">The sequence shown here is derived from an EMBL/GenBank/DDBJ whole genome shotgun (WGS) entry which is preliminary data.</text>
</comment>
<evidence type="ECO:0000313" key="3">
    <source>
        <dbReference type="Proteomes" id="UP000662200"/>
    </source>
</evidence>
<dbReference type="AlphaFoldDB" id="A0A8J3BEY1"/>
<dbReference type="RefSeq" id="WP_189112641.1">
    <property type="nucleotide sequence ID" value="NZ_BMQC01000002.1"/>
</dbReference>
<dbReference type="Pfam" id="PF13649">
    <property type="entry name" value="Methyltransf_25"/>
    <property type="match status" value="1"/>
</dbReference>
<organism evidence="2 3">
    <name type="scientific">Pilimelia terevasa</name>
    <dbReference type="NCBI Taxonomy" id="53372"/>
    <lineage>
        <taxon>Bacteria</taxon>
        <taxon>Bacillati</taxon>
        <taxon>Actinomycetota</taxon>
        <taxon>Actinomycetes</taxon>
        <taxon>Micromonosporales</taxon>
        <taxon>Micromonosporaceae</taxon>
        <taxon>Pilimelia</taxon>
    </lineage>
</organism>
<dbReference type="InterPro" id="IPR041698">
    <property type="entry name" value="Methyltransf_25"/>
</dbReference>
<name>A0A8J3BEY1_9ACTN</name>
<dbReference type="CDD" id="cd02440">
    <property type="entry name" value="AdoMet_MTases"/>
    <property type="match status" value="1"/>
</dbReference>
<reference evidence="2" key="2">
    <citation type="submission" date="2020-09" db="EMBL/GenBank/DDBJ databases">
        <authorList>
            <person name="Sun Q."/>
            <person name="Ohkuma M."/>
        </authorList>
    </citation>
    <scope>NUCLEOTIDE SEQUENCE</scope>
    <source>
        <strain evidence="2">JCM 3091</strain>
    </source>
</reference>
<dbReference type="SUPFAM" id="SSF53335">
    <property type="entry name" value="S-adenosyl-L-methionine-dependent methyltransferases"/>
    <property type="match status" value="1"/>
</dbReference>
<protein>
    <recommendedName>
        <fullName evidence="1">Methyltransferase domain-containing protein</fullName>
    </recommendedName>
</protein>
<evidence type="ECO:0000259" key="1">
    <source>
        <dbReference type="Pfam" id="PF13649"/>
    </source>
</evidence>
<dbReference type="Proteomes" id="UP000662200">
    <property type="component" value="Unassembled WGS sequence"/>
</dbReference>